<organism evidence="1 2">
    <name type="scientific">Burkholderia singularis</name>
    <dbReference type="NCBI Taxonomy" id="1503053"/>
    <lineage>
        <taxon>Bacteria</taxon>
        <taxon>Pseudomonadati</taxon>
        <taxon>Pseudomonadota</taxon>
        <taxon>Betaproteobacteria</taxon>
        <taxon>Burkholderiales</taxon>
        <taxon>Burkholderiaceae</taxon>
        <taxon>Burkholderia</taxon>
        <taxon>pseudomallei group</taxon>
    </lineage>
</organism>
<dbReference type="SUPFAM" id="SSF117281">
    <property type="entry name" value="Kelch motif"/>
    <property type="match status" value="1"/>
</dbReference>
<proteinExistence type="predicted"/>
<keyword evidence="2" id="KW-1185">Reference proteome</keyword>
<dbReference type="AlphaFoldDB" id="A0A103E0K0"/>
<reference evidence="1 2" key="1">
    <citation type="submission" date="2015-11" db="EMBL/GenBank/DDBJ databases">
        <title>Expanding the genomic diversity of Burkholderia species for the development of highly accurate diagnostics.</title>
        <authorList>
            <person name="Sahl J."/>
            <person name="Keim P."/>
            <person name="Wagner D."/>
        </authorList>
    </citation>
    <scope>NUCLEOTIDE SEQUENCE [LARGE SCALE GENOMIC DNA]</scope>
    <source>
        <strain evidence="1 2">TSV85</strain>
    </source>
</reference>
<dbReference type="InterPro" id="IPR011498">
    <property type="entry name" value="Kelch_2"/>
</dbReference>
<comment type="caution">
    <text evidence="1">The sequence shown here is derived from an EMBL/GenBank/DDBJ whole genome shotgun (WGS) entry which is preliminary data.</text>
</comment>
<dbReference type="InterPro" id="IPR037293">
    <property type="entry name" value="Gal_Oxidase_central_sf"/>
</dbReference>
<dbReference type="Gene3D" id="2.120.10.80">
    <property type="entry name" value="Kelch-type beta propeller"/>
    <property type="match status" value="1"/>
</dbReference>
<dbReference type="OrthoDB" id="601499at2"/>
<evidence type="ECO:0008006" key="3">
    <source>
        <dbReference type="Google" id="ProtNLM"/>
    </source>
</evidence>
<dbReference type="InterPro" id="IPR015915">
    <property type="entry name" value="Kelch-typ_b-propeller"/>
</dbReference>
<dbReference type="EMBL" id="LOWA01000036">
    <property type="protein sequence ID" value="KVE26143.1"/>
    <property type="molecule type" value="Genomic_DNA"/>
</dbReference>
<dbReference type="InterPro" id="IPR006652">
    <property type="entry name" value="Kelch_1"/>
</dbReference>
<name>A0A103E0K0_9BURK</name>
<sequence>MNSQETPQALQVHLQRRLETFAARAGATANARANRAEAPGPGRWVSAGTLGEPGAFGNYRAVCLESGKILAVAGNAYRGDPDQAQWVPAGNFPQGTFLTDGLTLLRDGTALAIGFDRTAMQFRGIVYDPASPADSAWQFTGYLTEARRDFALASLHDGKALAAGGVHMHYLASAELYDPVSMQWHATVPMAVARASTTAACLRHGTAVLVAGGITQSGDTLQLVERYDADPVSPRWTTVAPMTHPRQGASAIVLPDGKVVVAGGVPSSGTLEVYDPDGDRWEAPVPLKYDRLYYPAMAIVDGGKVLIAAGGNDKAAEVYDPVKGESQPAASMSELRYFPGYCSTKGGSLVVLGGLDPTQNYRSLDTAERFIAE</sequence>
<gene>
    <name evidence="1" type="ORF">WS67_17455</name>
</gene>
<dbReference type="PANTHER" id="PTHR45632:SF26">
    <property type="entry name" value="BTB DOMAIN-CONTAINING PROTEIN"/>
    <property type="match status" value="1"/>
</dbReference>
<dbReference type="Pfam" id="PF07646">
    <property type="entry name" value="Kelch_2"/>
    <property type="match status" value="1"/>
</dbReference>
<accession>A0A103E0K0</accession>
<dbReference type="PANTHER" id="PTHR45632">
    <property type="entry name" value="LD33804P"/>
    <property type="match status" value="1"/>
</dbReference>
<dbReference type="Proteomes" id="UP000062788">
    <property type="component" value="Unassembled WGS sequence"/>
</dbReference>
<evidence type="ECO:0000313" key="1">
    <source>
        <dbReference type="EMBL" id="KVE26143.1"/>
    </source>
</evidence>
<dbReference type="RefSeq" id="WP_059518618.1">
    <property type="nucleotide sequence ID" value="NZ_LOWA01000036.1"/>
</dbReference>
<protein>
    <recommendedName>
        <fullName evidence="3">Kelch domain protein</fullName>
    </recommendedName>
</protein>
<evidence type="ECO:0000313" key="2">
    <source>
        <dbReference type="Proteomes" id="UP000062788"/>
    </source>
</evidence>
<dbReference type="SMART" id="SM00612">
    <property type="entry name" value="Kelch"/>
    <property type="match status" value="4"/>
</dbReference>
<dbReference type="Gene3D" id="2.130.10.80">
    <property type="entry name" value="Galactose oxidase/kelch, beta-propeller"/>
    <property type="match status" value="2"/>
</dbReference>